<comment type="caution">
    <text evidence="1">The sequence shown here is derived from an EMBL/GenBank/DDBJ whole genome shotgun (WGS) entry which is preliminary data.</text>
</comment>
<organism evidence="1 2">
    <name type="scientific">Enterovirga rhinocerotis</name>
    <dbReference type="NCBI Taxonomy" id="1339210"/>
    <lineage>
        <taxon>Bacteria</taxon>
        <taxon>Pseudomonadati</taxon>
        <taxon>Pseudomonadota</taxon>
        <taxon>Alphaproteobacteria</taxon>
        <taxon>Hyphomicrobiales</taxon>
        <taxon>Methylobacteriaceae</taxon>
        <taxon>Enterovirga</taxon>
    </lineage>
</organism>
<keyword evidence="2" id="KW-1185">Reference proteome</keyword>
<proteinExistence type="predicted"/>
<reference evidence="1 2" key="1">
    <citation type="submission" date="2019-03" db="EMBL/GenBank/DDBJ databases">
        <title>Genomic Encyclopedia of Type Strains, Phase IV (KMG-IV): sequencing the most valuable type-strain genomes for metagenomic binning, comparative biology and taxonomic classification.</title>
        <authorList>
            <person name="Goeker M."/>
        </authorList>
    </citation>
    <scope>NUCLEOTIDE SEQUENCE [LARGE SCALE GENOMIC DNA]</scope>
    <source>
        <strain evidence="1 2">DSM 25903</strain>
    </source>
</reference>
<accession>A0A4R7C9P3</accession>
<dbReference type="EMBL" id="SNZR01000011">
    <property type="protein sequence ID" value="TDR93656.1"/>
    <property type="molecule type" value="Genomic_DNA"/>
</dbReference>
<dbReference type="SUPFAM" id="SSF52540">
    <property type="entry name" value="P-loop containing nucleoside triphosphate hydrolases"/>
    <property type="match status" value="1"/>
</dbReference>
<dbReference type="OrthoDB" id="7202530at2"/>
<protein>
    <submittedName>
        <fullName evidence="1">Protein ImuA</fullName>
    </submittedName>
</protein>
<dbReference type="Gene3D" id="3.40.50.300">
    <property type="entry name" value="P-loop containing nucleotide triphosphate hydrolases"/>
    <property type="match status" value="1"/>
</dbReference>
<dbReference type="RefSeq" id="WP_133768636.1">
    <property type="nucleotide sequence ID" value="NZ_SNZR01000011.1"/>
</dbReference>
<name>A0A4R7C9P3_9HYPH</name>
<sequence>MPDLSALKRAIAALEPDSALRPADLFAFGEPGIDGPLGGGLARGALHEVYARRVSVSASAAGFGLCLALRAGEGRPLVWARQDFVDVETGALHGEGIAEFGGDPDRIVVVRPRDATGVLRAAHEAVRCAAIGAVLAEIWGEPKVADLRASRRLGLAAAGSGVTLVLIRRGAAPQPSAAASRWSVEAASSTPLEAGAPGPPAFDVELLRHRAGCPPRHWRLEWDRDSLSFAAPPLPRPVVPLPADRTVAAADGTPWRLAG</sequence>
<evidence type="ECO:0000313" key="2">
    <source>
        <dbReference type="Proteomes" id="UP000295122"/>
    </source>
</evidence>
<dbReference type="AlphaFoldDB" id="A0A4R7C9P3"/>
<dbReference type="PIRSF" id="PIRSF034285">
    <property type="entry name" value="UCP034285"/>
    <property type="match status" value="1"/>
</dbReference>
<dbReference type="Proteomes" id="UP000295122">
    <property type="component" value="Unassembled WGS sequence"/>
</dbReference>
<dbReference type="InterPro" id="IPR027417">
    <property type="entry name" value="P-loop_NTPase"/>
</dbReference>
<dbReference type="InterPro" id="IPR017026">
    <property type="entry name" value="ImuA"/>
</dbReference>
<gene>
    <name evidence="1" type="ORF">EV668_0921</name>
</gene>
<evidence type="ECO:0000313" key="1">
    <source>
        <dbReference type="EMBL" id="TDR93656.1"/>
    </source>
</evidence>